<feature type="compositionally biased region" description="Pro residues" evidence="1">
    <location>
        <begin position="278"/>
        <end position="289"/>
    </location>
</feature>
<feature type="region of interest" description="Disordered" evidence="1">
    <location>
        <begin position="1"/>
        <end position="28"/>
    </location>
</feature>
<evidence type="ECO:0000256" key="1">
    <source>
        <dbReference type="SAM" id="MobiDB-lite"/>
    </source>
</evidence>
<evidence type="ECO:0000313" key="2">
    <source>
        <dbReference type="EMBL" id="VEU43994.1"/>
    </source>
</evidence>
<feature type="region of interest" description="Disordered" evidence="1">
    <location>
        <begin position="67"/>
        <end position="435"/>
    </location>
</feature>
<accession>A0A448ZPR3</accession>
<dbReference type="EMBL" id="CAACVS010000602">
    <property type="protein sequence ID" value="VEU43994.1"/>
    <property type="molecule type" value="Genomic_DNA"/>
</dbReference>
<proteinExistence type="predicted"/>
<evidence type="ECO:0000313" key="3">
    <source>
        <dbReference type="Proteomes" id="UP000291116"/>
    </source>
</evidence>
<organism evidence="2 3">
    <name type="scientific">Pseudo-nitzschia multistriata</name>
    <dbReference type="NCBI Taxonomy" id="183589"/>
    <lineage>
        <taxon>Eukaryota</taxon>
        <taxon>Sar</taxon>
        <taxon>Stramenopiles</taxon>
        <taxon>Ochrophyta</taxon>
        <taxon>Bacillariophyta</taxon>
        <taxon>Bacillariophyceae</taxon>
        <taxon>Bacillariophycidae</taxon>
        <taxon>Bacillariales</taxon>
        <taxon>Bacillariaceae</taxon>
        <taxon>Pseudo-nitzschia</taxon>
    </lineage>
</organism>
<feature type="compositionally biased region" description="Low complexity" evidence="1">
    <location>
        <begin position="320"/>
        <end position="329"/>
    </location>
</feature>
<feature type="compositionally biased region" description="Polar residues" evidence="1">
    <location>
        <begin position="186"/>
        <end position="197"/>
    </location>
</feature>
<feature type="compositionally biased region" description="Low complexity" evidence="1">
    <location>
        <begin position="264"/>
        <end position="277"/>
    </location>
</feature>
<protein>
    <submittedName>
        <fullName evidence="2">Uncharacterized protein</fullName>
    </submittedName>
</protein>
<reference evidence="2 3" key="1">
    <citation type="submission" date="2019-01" db="EMBL/GenBank/DDBJ databases">
        <authorList>
            <person name="Ferrante I. M."/>
        </authorList>
    </citation>
    <scope>NUCLEOTIDE SEQUENCE [LARGE SCALE GENOMIC DNA]</scope>
    <source>
        <strain evidence="2 3">B856</strain>
    </source>
</reference>
<dbReference type="AlphaFoldDB" id="A0A448ZPR3"/>
<name>A0A448ZPR3_9STRA</name>
<dbReference type="Proteomes" id="UP000291116">
    <property type="component" value="Unassembled WGS sequence"/>
</dbReference>
<sequence length="435" mass="46351">MHRHADADGRQTTTQHIGNKYKANDKDKEGCCWTPKPRNEVTAAVRRSAANTICRLTSIDCRKRASVLARKPTAEPTSTSGSTRTSKTTNNTTNKTTNNTTNKSKSTKTKTNTRMPFLSRGVLSRVLPINTKPSGAESKPRTNAGKAGAARGRSGEAAGMAPRMAPGKPGKGSWSLGGRRRRNHGNEANANVSANATTDRKPRRLFFLQKEESPGSQSKSQSKSNPNRKPKPPTGALASGRWGRNRNENEGTIFETKAQRPTETETQTQTYTRIQTPEPDPPILLPPGIPSIVCVPSRGTGPGGTPPCGSKSNRNRRSTRTPSSAASGPSPGPAPRHYGYDCRLLDGPPPLPGRAGAPADERSSLGTNDADSDADADAGARAPATTGDEGGFREVLGHRPKGFGCGLGPPPLERTMPLRKQGGRPQRAVMWHVQG</sequence>
<feature type="compositionally biased region" description="Low complexity" evidence="1">
    <location>
        <begin position="214"/>
        <end position="225"/>
    </location>
</feature>
<keyword evidence="3" id="KW-1185">Reference proteome</keyword>
<feature type="compositionally biased region" description="Low complexity" evidence="1">
    <location>
        <begin position="77"/>
        <end position="113"/>
    </location>
</feature>
<gene>
    <name evidence="2" type="ORF">PSNMU_V1.4_AUG-EV-PASAV3_0110980</name>
</gene>
<feature type="compositionally biased region" description="Low complexity" evidence="1">
    <location>
        <begin position="377"/>
        <end position="387"/>
    </location>
</feature>
<feature type="compositionally biased region" description="Low complexity" evidence="1">
    <location>
        <begin position="144"/>
        <end position="161"/>
    </location>
</feature>